<evidence type="ECO:0000256" key="1">
    <source>
        <dbReference type="ARBA" id="ARBA00022801"/>
    </source>
</evidence>
<dbReference type="CDD" id="cd02696">
    <property type="entry name" value="MurNAc-LAA"/>
    <property type="match status" value="1"/>
</dbReference>
<dbReference type="GO" id="GO:0008745">
    <property type="term" value="F:N-acetylmuramoyl-L-alanine amidase activity"/>
    <property type="evidence" value="ECO:0007669"/>
    <property type="project" value="InterPro"/>
</dbReference>
<evidence type="ECO:0000259" key="2">
    <source>
        <dbReference type="SMART" id="SM00646"/>
    </source>
</evidence>
<sequence length="274" mass="30864">KISKAFEITKNKSKRIRNIEMVQKDEKTVRVIVSLKKDIDYDIVNVFGRNKSVIEIGDRSSDIYRQLAWEAKNLEKKAPALKPVKLVPRFKGTLAGKTIILDPGHGGDDPGALSPSGIPEKTLTLQTARAAAKLFRRAGATVYLTRDEDRRSSLSDVVGFANKSGADLLISIHYNSTHSARISGTETYYYNPKSREFAEKMHEAIIRGIKRKDRGLHRTPFYVIKNVSLPSVLLEPVYLTCPDENELAKTASFQEEVAHDILSGVKEYFRNKFR</sequence>
<protein>
    <submittedName>
        <fullName evidence="3">N-acetylmuramoyl-L-alanine amidase</fullName>
    </submittedName>
</protein>
<accession>A0A9D6UJC7</accession>
<feature type="non-terminal residue" evidence="3">
    <location>
        <position position="1"/>
    </location>
</feature>
<feature type="domain" description="MurNAc-LAA" evidence="2">
    <location>
        <begin position="158"/>
        <end position="266"/>
    </location>
</feature>
<evidence type="ECO:0000313" key="3">
    <source>
        <dbReference type="EMBL" id="MBI5078430.1"/>
    </source>
</evidence>
<dbReference type="AlphaFoldDB" id="A0A9D6UJC7"/>
<dbReference type="SUPFAM" id="SSF53187">
    <property type="entry name" value="Zn-dependent exopeptidases"/>
    <property type="match status" value="1"/>
</dbReference>
<dbReference type="InterPro" id="IPR050695">
    <property type="entry name" value="N-acetylmuramoyl_amidase_3"/>
</dbReference>
<organism evidence="3 4">
    <name type="scientific">Candidatus Saganbacteria bacterium</name>
    <dbReference type="NCBI Taxonomy" id="2575572"/>
    <lineage>
        <taxon>Bacteria</taxon>
        <taxon>Bacillati</taxon>
        <taxon>Saganbacteria</taxon>
    </lineage>
</organism>
<dbReference type="Gene3D" id="3.40.630.40">
    <property type="entry name" value="Zn-dependent exopeptidases"/>
    <property type="match status" value="1"/>
</dbReference>
<dbReference type="InterPro" id="IPR002508">
    <property type="entry name" value="MurNAc-LAA_cat"/>
</dbReference>
<comment type="caution">
    <text evidence="3">The sequence shown here is derived from an EMBL/GenBank/DDBJ whole genome shotgun (WGS) entry which is preliminary data.</text>
</comment>
<dbReference type="GO" id="GO:0030288">
    <property type="term" value="C:outer membrane-bounded periplasmic space"/>
    <property type="evidence" value="ECO:0007669"/>
    <property type="project" value="TreeGrafter"/>
</dbReference>
<gene>
    <name evidence="3" type="ORF">HZB08_00200</name>
</gene>
<dbReference type="Pfam" id="PF01520">
    <property type="entry name" value="Amidase_3"/>
    <property type="match status" value="1"/>
</dbReference>
<dbReference type="EMBL" id="JACRKR010000011">
    <property type="protein sequence ID" value="MBI5078430.1"/>
    <property type="molecule type" value="Genomic_DNA"/>
</dbReference>
<dbReference type="PANTHER" id="PTHR30404:SF0">
    <property type="entry name" value="N-ACETYLMURAMOYL-L-ALANINE AMIDASE AMIC"/>
    <property type="match status" value="1"/>
</dbReference>
<dbReference type="PANTHER" id="PTHR30404">
    <property type="entry name" value="N-ACETYLMURAMOYL-L-ALANINE AMIDASE"/>
    <property type="match status" value="1"/>
</dbReference>
<dbReference type="Proteomes" id="UP000808761">
    <property type="component" value="Unassembled WGS sequence"/>
</dbReference>
<proteinExistence type="predicted"/>
<dbReference type="SMART" id="SM00646">
    <property type="entry name" value="Ami_3"/>
    <property type="match status" value="1"/>
</dbReference>
<keyword evidence="1" id="KW-0378">Hydrolase</keyword>
<evidence type="ECO:0000313" key="4">
    <source>
        <dbReference type="Proteomes" id="UP000808761"/>
    </source>
</evidence>
<reference evidence="3" key="1">
    <citation type="submission" date="2020-07" db="EMBL/GenBank/DDBJ databases">
        <title>Huge and variable diversity of episymbiotic CPR bacteria and DPANN archaea in groundwater ecosystems.</title>
        <authorList>
            <person name="He C.Y."/>
            <person name="Keren R."/>
            <person name="Whittaker M."/>
            <person name="Farag I.F."/>
            <person name="Doudna J."/>
            <person name="Cate J.H.D."/>
            <person name="Banfield J.F."/>
        </authorList>
    </citation>
    <scope>NUCLEOTIDE SEQUENCE</scope>
    <source>
        <strain evidence="3">NC_groundwater_1860_Pr3_B-0.1um_51_7</strain>
    </source>
</reference>
<name>A0A9D6UJC7_UNCSA</name>
<dbReference type="GO" id="GO:0009253">
    <property type="term" value="P:peptidoglycan catabolic process"/>
    <property type="evidence" value="ECO:0007669"/>
    <property type="project" value="InterPro"/>
</dbReference>